<protein>
    <submittedName>
        <fullName evidence="2">Carboxypeptidase-like regulatory domain-containing protein</fullName>
    </submittedName>
</protein>
<name>A0AAW9S4H0_9BACT</name>
<gene>
    <name evidence="2" type="ORF">AAG747_08675</name>
</gene>
<organism evidence="2 3">
    <name type="scientific">Rapidithrix thailandica</name>
    <dbReference type="NCBI Taxonomy" id="413964"/>
    <lineage>
        <taxon>Bacteria</taxon>
        <taxon>Pseudomonadati</taxon>
        <taxon>Bacteroidota</taxon>
        <taxon>Cytophagia</taxon>
        <taxon>Cytophagales</taxon>
        <taxon>Flammeovirgaceae</taxon>
        <taxon>Rapidithrix</taxon>
    </lineage>
</organism>
<dbReference type="InterPro" id="IPR012336">
    <property type="entry name" value="Thioredoxin-like_fold"/>
</dbReference>
<dbReference type="Gene3D" id="3.40.30.10">
    <property type="entry name" value="Glutaredoxin"/>
    <property type="match status" value="1"/>
</dbReference>
<accession>A0AAW9S4H0</accession>
<dbReference type="AlphaFoldDB" id="A0AAW9S4H0"/>
<keyword evidence="2" id="KW-0645">Protease</keyword>
<proteinExistence type="predicted"/>
<dbReference type="Proteomes" id="UP001403385">
    <property type="component" value="Unassembled WGS sequence"/>
</dbReference>
<dbReference type="Pfam" id="PF13905">
    <property type="entry name" value="Thioredoxin_8"/>
    <property type="match status" value="1"/>
</dbReference>
<sequence length="552" mass="64202">MSGSLSSKATQEPIAFANIGILGQSYGTISNLNGEFELKIHPEALEGDLNIKISCMGYESLLLPLKELKLTNTLSFQLQESVMELHTVPVYAKKYNARDLVKQAFLKVKDNYPVNPYLLNTFYRHYCKEEGQYGRLIEAAVDIYDPKGHRRLYKSPEKKVEVKVDQLRRSFDFTSFSELNHAPISIYSSLANDITSYKSKLRNAPKNYTYEVIDTTYFDKQMVFVVAFSKGKDFIRGKNELIQKDTVLHEGEMYIKASDFAFLKVVDRHTVEFVNEERKVVNEYTNTVTYKNYEDKYYLNQVLCEGTALFEAFDANRQLTDHKDHYYHIEMMTNNVQTRGFVPYTGQEPSQKALLEIAYDKAFWENYNILKATPLEEQIAEDLANRLPLDQQFALFNAQSVYKDSIETAQFQKMKEEHKGDVLLVSFWDSKDKNSLKALRQVKNVTQKYEGRNVYFVYLSIDRDEDDWQKARVKYLPSVGMQMHLALGMASQIIQKYNIHSPDNYLLFDHYGQPVRHFEQYPGSEELSKEINRLLLSSMAQQVMYQLPQSKK</sequence>
<comment type="caution">
    <text evidence="2">The sequence shown here is derived from an EMBL/GenBank/DDBJ whole genome shotgun (WGS) entry which is preliminary data.</text>
</comment>
<dbReference type="InterPro" id="IPR008969">
    <property type="entry name" value="CarboxyPept-like_regulatory"/>
</dbReference>
<keyword evidence="2" id="KW-0121">Carboxypeptidase</keyword>
<dbReference type="SUPFAM" id="SSF49464">
    <property type="entry name" value="Carboxypeptidase regulatory domain-like"/>
    <property type="match status" value="1"/>
</dbReference>
<dbReference type="Pfam" id="PF13715">
    <property type="entry name" value="CarbopepD_reg_2"/>
    <property type="match status" value="1"/>
</dbReference>
<dbReference type="EMBL" id="JBDKWZ010000004">
    <property type="protein sequence ID" value="MEN7547981.1"/>
    <property type="molecule type" value="Genomic_DNA"/>
</dbReference>
<dbReference type="PROSITE" id="PS51352">
    <property type="entry name" value="THIOREDOXIN_2"/>
    <property type="match status" value="1"/>
</dbReference>
<evidence type="ECO:0000313" key="3">
    <source>
        <dbReference type="Proteomes" id="UP001403385"/>
    </source>
</evidence>
<dbReference type="GO" id="GO:0004180">
    <property type="term" value="F:carboxypeptidase activity"/>
    <property type="evidence" value="ECO:0007669"/>
    <property type="project" value="UniProtKB-KW"/>
</dbReference>
<dbReference type="InterPro" id="IPR036249">
    <property type="entry name" value="Thioredoxin-like_sf"/>
</dbReference>
<dbReference type="RefSeq" id="WP_346820763.1">
    <property type="nucleotide sequence ID" value="NZ_JBDKWZ010000004.1"/>
</dbReference>
<evidence type="ECO:0000259" key="1">
    <source>
        <dbReference type="PROSITE" id="PS51352"/>
    </source>
</evidence>
<feature type="domain" description="Thioredoxin" evidence="1">
    <location>
        <begin position="387"/>
        <end position="541"/>
    </location>
</feature>
<keyword evidence="2" id="KW-0378">Hydrolase</keyword>
<dbReference type="InterPro" id="IPR013766">
    <property type="entry name" value="Thioredoxin_domain"/>
</dbReference>
<evidence type="ECO:0000313" key="2">
    <source>
        <dbReference type="EMBL" id="MEN7547981.1"/>
    </source>
</evidence>
<dbReference type="SUPFAM" id="SSF52833">
    <property type="entry name" value="Thioredoxin-like"/>
    <property type="match status" value="1"/>
</dbReference>
<reference evidence="2 3" key="1">
    <citation type="submission" date="2024-04" db="EMBL/GenBank/DDBJ databases">
        <title>Novel genus in family Flammeovirgaceae.</title>
        <authorList>
            <person name="Nguyen T.H."/>
            <person name="Vuong T.Q."/>
            <person name="Le H."/>
            <person name="Kim S.-G."/>
        </authorList>
    </citation>
    <scope>NUCLEOTIDE SEQUENCE [LARGE SCALE GENOMIC DNA]</scope>
    <source>
        <strain evidence="2 3">JCM 23209</strain>
    </source>
</reference>
<keyword evidence="3" id="KW-1185">Reference proteome</keyword>